<evidence type="ECO:0000256" key="1">
    <source>
        <dbReference type="ARBA" id="ARBA00022741"/>
    </source>
</evidence>
<dbReference type="InterPro" id="IPR043129">
    <property type="entry name" value="ATPase_NBD"/>
</dbReference>
<evidence type="ECO:0000313" key="3">
    <source>
        <dbReference type="EMBL" id="RSL54238.1"/>
    </source>
</evidence>
<dbReference type="PANTHER" id="PTHR14187:SF5">
    <property type="entry name" value="HEAT SHOCK 70 KDA PROTEIN 12A"/>
    <property type="match status" value="1"/>
</dbReference>
<dbReference type="CDD" id="cd10170">
    <property type="entry name" value="ASKHA_NBD_HSP70"/>
    <property type="match status" value="1"/>
</dbReference>
<keyword evidence="2" id="KW-0067">ATP-binding</keyword>
<dbReference type="GO" id="GO:0005524">
    <property type="term" value="F:ATP binding"/>
    <property type="evidence" value="ECO:0007669"/>
    <property type="project" value="UniProtKB-KW"/>
</dbReference>
<accession>A0A428PMG2</accession>
<dbReference type="PRINTS" id="PR00301">
    <property type="entry name" value="HEATSHOCK70"/>
</dbReference>
<gene>
    <name evidence="3" type="ORF">CEP54_009995</name>
</gene>
<dbReference type="Pfam" id="PF00012">
    <property type="entry name" value="HSP70"/>
    <property type="match status" value="1"/>
</dbReference>
<evidence type="ECO:0000256" key="2">
    <source>
        <dbReference type="ARBA" id="ARBA00022840"/>
    </source>
</evidence>
<dbReference type="EMBL" id="NKCI01000113">
    <property type="protein sequence ID" value="RSL54238.1"/>
    <property type="molecule type" value="Genomic_DNA"/>
</dbReference>
<reference evidence="3 4" key="1">
    <citation type="submission" date="2017-06" db="EMBL/GenBank/DDBJ databases">
        <title>Comparative genomic analysis of Ambrosia Fusariam Clade fungi.</title>
        <authorList>
            <person name="Stajich J.E."/>
            <person name="Carrillo J."/>
            <person name="Kijimoto T."/>
            <person name="Eskalen A."/>
            <person name="O'Donnell K."/>
            <person name="Kasson M."/>
        </authorList>
    </citation>
    <scope>NUCLEOTIDE SEQUENCE [LARGE SCALE GENOMIC DNA]</scope>
    <source>
        <strain evidence="3 4">NRRL62584</strain>
    </source>
</reference>
<dbReference type="OrthoDB" id="2963168at2759"/>
<dbReference type="InterPro" id="IPR013126">
    <property type="entry name" value="Hsp_70_fam"/>
</dbReference>
<dbReference type="GO" id="GO:0140662">
    <property type="term" value="F:ATP-dependent protein folding chaperone"/>
    <property type="evidence" value="ECO:0007669"/>
    <property type="project" value="InterPro"/>
</dbReference>
<dbReference type="PANTHER" id="PTHR14187">
    <property type="entry name" value="ALPHA KINASE/ELONGATION FACTOR 2 KINASE"/>
    <property type="match status" value="1"/>
</dbReference>
<dbReference type="Gene3D" id="3.30.420.40">
    <property type="match status" value="1"/>
</dbReference>
<comment type="caution">
    <text evidence="3">The sequence shown here is derived from an EMBL/GenBank/DDBJ whole genome shotgun (WGS) entry which is preliminary data.</text>
</comment>
<keyword evidence="4" id="KW-1185">Reference proteome</keyword>
<evidence type="ECO:0008006" key="5">
    <source>
        <dbReference type="Google" id="ProtNLM"/>
    </source>
</evidence>
<keyword evidence="1" id="KW-0547">Nucleotide-binding</keyword>
<dbReference type="Proteomes" id="UP000288168">
    <property type="component" value="Unassembled WGS sequence"/>
</dbReference>
<dbReference type="STRING" id="1325734.A0A428PMG2"/>
<dbReference type="SUPFAM" id="SSF53067">
    <property type="entry name" value="Actin-like ATPase domain"/>
    <property type="match status" value="2"/>
</dbReference>
<protein>
    <recommendedName>
        <fullName evidence="5">Actin-like ATPase domain-containing protein</fullName>
    </recommendedName>
</protein>
<name>A0A428PMG2_9HYPO</name>
<evidence type="ECO:0000313" key="4">
    <source>
        <dbReference type="Proteomes" id="UP000288168"/>
    </source>
</evidence>
<organism evidence="3 4">
    <name type="scientific">Fusarium duplospermum</name>
    <dbReference type="NCBI Taxonomy" id="1325734"/>
    <lineage>
        <taxon>Eukaryota</taxon>
        <taxon>Fungi</taxon>
        <taxon>Dikarya</taxon>
        <taxon>Ascomycota</taxon>
        <taxon>Pezizomycotina</taxon>
        <taxon>Sordariomycetes</taxon>
        <taxon>Hypocreomycetidae</taxon>
        <taxon>Hypocreales</taxon>
        <taxon>Nectriaceae</taxon>
        <taxon>Fusarium</taxon>
        <taxon>Fusarium solani species complex</taxon>
    </lineage>
</organism>
<proteinExistence type="predicted"/>
<sequence length="587" mass="65485">MPSSLSSVIIVGIDFGTTYSGVSWAINEGHKRIRLITDWPNPSATNANADKVPSLISYQNGRVANWGYEVGIKEEAFRWVKILLEPKSKYSEEQEQIHKSTELLAKLNKTAEEVIGDYLGQIWEYTKEDIRKRVGDNDWQKNFELHVVLTVPAMWSHVAKDRTLKAARRAGLPEDIHLVTEPEAAALATLHDKAEENSLTKGDAFVVCDAGGGTVDLISYKVNSASPLEIEECAIGDGDLCGSTKLDEGFEKHIAMLVGECQYSKIKDIHKKKMMRTFESGVKRCFAYGSNKEYSVELRGVEDNLTEGIEEETIILDPSTLKTLFGKVCGQIDNLVQNQIEEVVSNGLQVKAILLVGGFGSSKYLHHRLECLYSLEGITVLQVDGAWSSICRGACRWGLDYATQQTTGSASSVSPAPTITGRISKYSYGVRLSVPFDDSQHLLADRFLDDASNKYYAANQMIWLLRRGERVNEGRVLSTKMFRSIYGIGVSSNGKREFDQPLFYCQDNEPPTRLTDSVKKLCSVNFSVDESKIWLEETYKSKGLPGDWRNMKMELSLILGNATLGFMVKYRDDSVGTVEAKYMEDSS</sequence>
<dbReference type="AlphaFoldDB" id="A0A428PMG2"/>